<accession>A0A9W4I1T9</accession>
<dbReference type="PANTHER" id="PTHR37544">
    <property type="entry name" value="SPRAY-RELATED"/>
    <property type="match status" value="1"/>
</dbReference>
<dbReference type="Proteomes" id="UP001152646">
    <property type="component" value="Unassembled WGS sequence"/>
</dbReference>
<feature type="compositionally biased region" description="Basic and acidic residues" evidence="1">
    <location>
        <begin position="7"/>
        <end position="20"/>
    </location>
</feature>
<gene>
    <name evidence="3" type="ORF">PSALAMII_LOCUS224</name>
</gene>
<feature type="transmembrane region" description="Helical" evidence="2">
    <location>
        <begin position="735"/>
        <end position="757"/>
    </location>
</feature>
<reference evidence="3" key="1">
    <citation type="submission" date="2021-07" db="EMBL/GenBank/DDBJ databases">
        <authorList>
            <person name="Branca A.L. A."/>
        </authorList>
    </citation>
    <scope>NUCLEOTIDE SEQUENCE</scope>
</reference>
<evidence type="ECO:0000256" key="1">
    <source>
        <dbReference type="SAM" id="MobiDB-lite"/>
    </source>
</evidence>
<proteinExistence type="predicted"/>
<dbReference type="OrthoDB" id="3248909at2759"/>
<dbReference type="InterPro" id="IPR021840">
    <property type="entry name" value="DUF3433"/>
</dbReference>
<keyword evidence="2" id="KW-0812">Transmembrane</keyword>
<dbReference type="AlphaFoldDB" id="A0A9W4I1T9"/>
<feature type="transmembrane region" description="Helical" evidence="2">
    <location>
        <begin position="513"/>
        <end position="530"/>
    </location>
</feature>
<sequence>MNDGDTDTDHRENERPAQPDRDVRPWVPWTLRRPFLCSLAGLFLIFGIVLEVLRQVSERKHGLVIYKTVEEMPKIISGVYIYVPVALAVVAVTLWQFCAADALRLEPYFQLAKPEGVSATALFTNYTFRPDAMAPIIAVCNRHWLILLISTLSVGFRISLPSLLSGLVVLTEAELKQAYNVTTWPKLLDEDTQESWFAAQTVRETNHSMIRTTDEFLLYRSFDYATAAVSMPIDENETSVLSINQTVYWSELSCQNSSLTNITWQSYPTESDISNLRQWRTEGVSFPSGHEDSACIVNFTLNTTKHQQDGAFQLRYWEPILTQSVSSQGPVFGNKHCEDYALLGLFVDIDEGSQKIAGHISNATAFACSAKYQSAEAQVKLGVDASISEVEVNSSTIKELQKSQFFDEGFREFLYDKMSLLDYSNSQTRKASTKTSLNYQSSRPILDLDQSGLSPAVDLLEYQNQVARFWKSEFTIAMNKLFDVTISTNVEASQATTFVVLDVLSKPAVTAEMFLLTAVLLLLLLVIVYPRRPNFLQSDPGSIVAQCAVVADLFTHENPLTKFDNKFSHATSQQLRRWAKNFKCQWTDGPNGRKIDIVPVCSNMSPAELALPLSRRHTDRRPHFVILPWFLAECVLLMGTVVTYGLSLSAFSVRDINYRSNKQFGFMVFLLFGPTLISSLVSSLLASVLRSLTIIETWGRLQKGRASLQKTLAKNYGSHIPLSILFHNICQGPAIPIALSIICTLGLFHTIVSGGMFESQNKAYSEKVTNLYDLSDNTSFRIPTSDLQFDGIGLMLNHLNRGTPIFPWQDDQHAFLPMPFSDIKPEITTVDYTAVTTGIGADPRCHQIYLDQPQIDHLSGLQSWNYTNPSGLTCTMQDQNATKGAFIKRSISYLQPDSVSSMDPSCQSAVVVLARWDTMMRSPMNTQNYIALACDVSIAVRQSEVTFSGDGTVLSSRPTKDSTVHNMSHSEVAHFNGVIMSYTKPYTPLGNASFFHLDWAGMMTVAQYDRHHASSQLSFEPEYLITAVQSTYQQIFRAYLSFNMDLYYRAYTGFVTPNVAATKVSTTWGLFPSPVSIIMAMVLLSLDVVMVIIVFTARSTYFRAPRIPTTLGSLIPWIANSNMISDFRELARIGKSKSQIYQVQSERQYRFGLSDDGTDDGRWLLDYDHSNLEDIGHELDQFPHWSSASRFLRGRFSQSHGAGDVAIASSTQRASYTSRFTGYIGNLIKRRAKRHTLPP</sequence>
<evidence type="ECO:0000256" key="2">
    <source>
        <dbReference type="SAM" id="Phobius"/>
    </source>
</evidence>
<evidence type="ECO:0000313" key="4">
    <source>
        <dbReference type="Proteomes" id="UP001152646"/>
    </source>
</evidence>
<keyword evidence="2" id="KW-0472">Membrane</keyword>
<evidence type="ECO:0000313" key="3">
    <source>
        <dbReference type="EMBL" id="CAG8227427.1"/>
    </source>
</evidence>
<dbReference type="PANTHER" id="PTHR37544:SF3">
    <property type="entry name" value="SPRAY"/>
    <property type="match status" value="1"/>
</dbReference>
<name>A0A9W4I1T9_9EURO</name>
<protein>
    <submittedName>
        <fullName evidence="3">Uncharacterized protein</fullName>
    </submittedName>
</protein>
<feature type="transmembrane region" description="Helical" evidence="2">
    <location>
        <begin position="33"/>
        <end position="54"/>
    </location>
</feature>
<comment type="caution">
    <text evidence="3">The sequence shown here is derived from an EMBL/GenBank/DDBJ whole genome shotgun (WGS) entry which is preliminary data.</text>
</comment>
<dbReference type="EMBL" id="CAJVPA010000011">
    <property type="protein sequence ID" value="CAG8227427.1"/>
    <property type="molecule type" value="Genomic_DNA"/>
</dbReference>
<feature type="transmembrane region" description="Helical" evidence="2">
    <location>
        <begin position="75"/>
        <end position="97"/>
    </location>
</feature>
<keyword evidence="2" id="KW-1133">Transmembrane helix</keyword>
<organism evidence="3 4">
    <name type="scientific">Penicillium salamii</name>
    <dbReference type="NCBI Taxonomy" id="1612424"/>
    <lineage>
        <taxon>Eukaryota</taxon>
        <taxon>Fungi</taxon>
        <taxon>Dikarya</taxon>
        <taxon>Ascomycota</taxon>
        <taxon>Pezizomycotina</taxon>
        <taxon>Eurotiomycetes</taxon>
        <taxon>Eurotiomycetidae</taxon>
        <taxon>Eurotiales</taxon>
        <taxon>Aspergillaceae</taxon>
        <taxon>Penicillium</taxon>
    </lineage>
</organism>
<feature type="region of interest" description="Disordered" evidence="1">
    <location>
        <begin position="1"/>
        <end position="20"/>
    </location>
</feature>
<feature type="transmembrane region" description="Helical" evidence="2">
    <location>
        <begin position="666"/>
        <end position="692"/>
    </location>
</feature>
<dbReference type="Pfam" id="PF11915">
    <property type="entry name" value="DUF3433"/>
    <property type="match status" value="2"/>
</dbReference>
<feature type="transmembrane region" description="Helical" evidence="2">
    <location>
        <begin position="624"/>
        <end position="646"/>
    </location>
</feature>
<feature type="transmembrane region" description="Helical" evidence="2">
    <location>
        <begin position="1077"/>
        <end position="1097"/>
    </location>
</feature>